<feature type="compositionally biased region" description="Basic and acidic residues" evidence="2">
    <location>
        <begin position="11"/>
        <end position="33"/>
    </location>
</feature>
<organism evidence="3">
    <name type="scientific">Chromera velia CCMP2878</name>
    <dbReference type="NCBI Taxonomy" id="1169474"/>
    <lineage>
        <taxon>Eukaryota</taxon>
        <taxon>Sar</taxon>
        <taxon>Alveolata</taxon>
        <taxon>Colpodellida</taxon>
        <taxon>Chromeraceae</taxon>
        <taxon>Chromera</taxon>
    </lineage>
</organism>
<feature type="compositionally biased region" description="Basic residues" evidence="2">
    <location>
        <begin position="1"/>
        <end position="10"/>
    </location>
</feature>
<feature type="region of interest" description="Disordered" evidence="2">
    <location>
        <begin position="1"/>
        <end position="49"/>
    </location>
</feature>
<dbReference type="AlphaFoldDB" id="A0A0G4I049"/>
<feature type="compositionally biased region" description="Polar residues" evidence="2">
    <location>
        <begin position="34"/>
        <end position="49"/>
    </location>
</feature>
<gene>
    <name evidence="3" type="ORF">Cvel_34222</name>
</gene>
<proteinExistence type="predicted"/>
<feature type="non-terminal residue" evidence="3">
    <location>
        <position position="472"/>
    </location>
</feature>
<evidence type="ECO:0000256" key="1">
    <source>
        <dbReference type="SAM" id="Coils"/>
    </source>
</evidence>
<accession>A0A0G4I049</accession>
<reference evidence="3" key="1">
    <citation type="submission" date="2014-11" db="EMBL/GenBank/DDBJ databases">
        <authorList>
            <person name="Otto D Thomas"/>
            <person name="Naeem Raeece"/>
        </authorList>
    </citation>
    <scope>NUCLEOTIDE SEQUENCE</scope>
</reference>
<protein>
    <submittedName>
        <fullName evidence="3">Uncharacterized protein</fullName>
    </submittedName>
</protein>
<feature type="compositionally biased region" description="Low complexity" evidence="2">
    <location>
        <begin position="441"/>
        <end position="450"/>
    </location>
</feature>
<evidence type="ECO:0000313" key="3">
    <source>
        <dbReference type="EMBL" id="CEM50197.1"/>
    </source>
</evidence>
<keyword evidence="1" id="KW-0175">Coiled coil</keyword>
<feature type="compositionally biased region" description="Polar residues" evidence="2">
    <location>
        <begin position="422"/>
        <end position="440"/>
    </location>
</feature>
<feature type="coiled-coil region" evidence="1">
    <location>
        <begin position="191"/>
        <end position="257"/>
    </location>
</feature>
<sequence length="472" mass="52480">MQPHKQHMRSPSKDETKQSDCEISRQRGSDGKPENTNQVMTSNGEGNGFSSGHSICAPFAGEVEGEVGSDNYISSLPESSGKARVVHWRDLIPFYRALRQMHGEIEFLKRATDDFYLRIEKARGDVREALEVKAKEEEILNRLEEVDRSMEGSYVRSREACEEAISAVHKSLWSAIEPLSELTTTALPGRLEKMEEERVEFLRKRKRQQLLVEKLQKQVVGLEKSLQTSQRDFKKETDKLKHELRRYQSKVEHLTQQMGGREIPHTTIGDLLSPFLTRRTEGERGVGTEVVCQEELKAAAASQMTAQAAAAKGSAQAQGTSLEELVRGSAERARSEFECAPSVSLCYSSSFPSPAPSVCLRKEDLLLEEKRGEPQDESGIRGGETRVGASSGLRRDSSTPVTGTEHNFDTSPVLDTEPAPGHNTQTSSSVSFVPVQNLQVFPSSSSFPFSMKEKEKDKEEEEEEPLSSSSSV</sequence>
<evidence type="ECO:0000256" key="2">
    <source>
        <dbReference type="SAM" id="MobiDB-lite"/>
    </source>
</evidence>
<dbReference type="EMBL" id="CDMZ01004583">
    <property type="protein sequence ID" value="CEM50197.1"/>
    <property type="molecule type" value="Genomic_DNA"/>
</dbReference>
<name>A0A0G4I049_9ALVE</name>
<dbReference type="VEuPathDB" id="CryptoDB:Cvel_34222"/>
<feature type="region of interest" description="Disordered" evidence="2">
    <location>
        <begin position="370"/>
        <end position="472"/>
    </location>
</feature>